<feature type="transmembrane region" description="Helical" evidence="1">
    <location>
        <begin position="84"/>
        <end position="108"/>
    </location>
</feature>
<keyword evidence="1" id="KW-0472">Membrane</keyword>
<keyword evidence="3" id="KW-1185">Reference proteome</keyword>
<evidence type="ECO:0000313" key="2">
    <source>
        <dbReference type="EMBL" id="TCI11844.1"/>
    </source>
</evidence>
<dbReference type="AlphaFoldDB" id="A0A4R0YX64"/>
<evidence type="ECO:0000256" key="1">
    <source>
        <dbReference type="SAM" id="Phobius"/>
    </source>
</evidence>
<keyword evidence="1" id="KW-0812">Transmembrane</keyword>
<dbReference type="RefSeq" id="WP_131151376.1">
    <property type="nucleotide sequence ID" value="NZ_SJTG01000001.1"/>
</dbReference>
<comment type="caution">
    <text evidence="2">The sequence shown here is derived from an EMBL/GenBank/DDBJ whole genome shotgun (WGS) entry which is preliminary data.</text>
</comment>
<dbReference type="EMBL" id="SJTG01000001">
    <property type="protein sequence ID" value="TCI11844.1"/>
    <property type="molecule type" value="Genomic_DNA"/>
</dbReference>
<feature type="transmembrane region" description="Helical" evidence="1">
    <location>
        <begin position="38"/>
        <end position="64"/>
    </location>
</feature>
<feature type="transmembrane region" description="Helical" evidence="1">
    <location>
        <begin position="140"/>
        <end position="158"/>
    </location>
</feature>
<protein>
    <submittedName>
        <fullName evidence="2">Uncharacterized protein</fullName>
    </submittedName>
</protein>
<sequence length="159" mass="17618">MKKADKPVDQLAMVSSELRSGEWLAHAQRRSSRRKSAWNLLLLPLFAIPLCVTLMSVWLKLAAMAFDAFHPLHVSTFSHLRGPLMALVVFPIFVSSLLCSMIGANFLAYRIPAARRAMDQEDSTCPGVAYASSQRALIKVVTYVFSVGLVLVLLTLWLA</sequence>
<organism evidence="2 3">
    <name type="scientific">Dyella soli</name>
    <dbReference type="NCBI Taxonomy" id="522319"/>
    <lineage>
        <taxon>Bacteria</taxon>
        <taxon>Pseudomonadati</taxon>
        <taxon>Pseudomonadota</taxon>
        <taxon>Gammaproteobacteria</taxon>
        <taxon>Lysobacterales</taxon>
        <taxon>Rhodanobacteraceae</taxon>
        <taxon>Dyella</taxon>
    </lineage>
</organism>
<proteinExistence type="predicted"/>
<name>A0A4R0YX64_9GAMM</name>
<reference evidence="2 3" key="1">
    <citation type="submission" date="2019-02" db="EMBL/GenBank/DDBJ databases">
        <title>Dyella amyloliquefaciens sp. nov., isolated from forest soil.</title>
        <authorList>
            <person name="Gao Z.-H."/>
            <person name="Qiu L.-H."/>
        </authorList>
    </citation>
    <scope>NUCLEOTIDE SEQUENCE [LARGE SCALE GENOMIC DNA]</scope>
    <source>
        <strain evidence="2 3">KACC 12747</strain>
    </source>
</reference>
<keyword evidence="1" id="KW-1133">Transmembrane helix</keyword>
<evidence type="ECO:0000313" key="3">
    <source>
        <dbReference type="Proteomes" id="UP000291822"/>
    </source>
</evidence>
<accession>A0A4R0YX64</accession>
<gene>
    <name evidence="2" type="ORF">EZM97_00275</name>
</gene>
<dbReference type="Proteomes" id="UP000291822">
    <property type="component" value="Unassembled WGS sequence"/>
</dbReference>